<evidence type="ECO:0000259" key="3">
    <source>
        <dbReference type="PROSITE" id="PS50109"/>
    </source>
</evidence>
<dbReference type="Pfam" id="PF00512">
    <property type="entry name" value="HisKA"/>
    <property type="match status" value="1"/>
</dbReference>
<reference evidence="4 5" key="1">
    <citation type="submission" date="2021-06" db="EMBL/GenBank/DDBJ databases">
        <title>Gemonas diversity in paddy soil.</title>
        <authorList>
            <person name="Liu G."/>
        </authorList>
    </citation>
    <scope>NUCLEOTIDE SEQUENCE [LARGE SCALE GENOMIC DNA]</scope>
    <source>
        <strain evidence="4 5">RG2</strain>
    </source>
</reference>
<dbReference type="PANTHER" id="PTHR45569:SF1">
    <property type="entry name" value="SENSOR PROTEIN KDPD"/>
    <property type="match status" value="1"/>
</dbReference>
<feature type="domain" description="Histidine kinase" evidence="3">
    <location>
        <begin position="86"/>
        <end position="301"/>
    </location>
</feature>
<dbReference type="PROSITE" id="PS50109">
    <property type="entry name" value="HIS_KIN"/>
    <property type="match status" value="1"/>
</dbReference>
<dbReference type="InterPro" id="IPR052023">
    <property type="entry name" value="Histidine_kinase_KdpD"/>
</dbReference>
<protein>
    <recommendedName>
        <fullName evidence="2">histidine kinase</fullName>
        <ecNumber evidence="2">2.7.13.3</ecNumber>
    </recommendedName>
</protein>
<dbReference type="Proteomes" id="UP000683559">
    <property type="component" value="Chromosome"/>
</dbReference>
<proteinExistence type="predicted"/>
<gene>
    <name evidence="4" type="ORF">KP001_16250</name>
</gene>
<sequence>MAGAGCDSHGGDPLTYVPLKALVETHGVLVLKLEEETLHPAELHRLLNAYATQVAIALERLRLLQQAQETRILKERENLERALLNSISHDLRTPLTAITGALSAVLEEGEKLNSASRDELLENAREEAARLNRFVGNLLDMTRLEAGVLQLKKEPCDVQDLVGTALGAVDPRLGGVEVTVRLAPELPLVPLDFVLMLQVLVNLLDNALKHGGAGGSIEVGAYAEGARLVIEVADRGPGVPEESLARIFEKFYRTPVPEVVGGTGLGLSICRGIVEAHGGCVRAANRPGGGLTIAVQVPLLAEPEEESR</sequence>
<keyword evidence="5" id="KW-1185">Reference proteome</keyword>
<evidence type="ECO:0000256" key="1">
    <source>
        <dbReference type="ARBA" id="ARBA00000085"/>
    </source>
</evidence>
<name>A0ABX8LS30_9BACT</name>
<accession>A0ABX8LS30</accession>
<dbReference type="SMART" id="SM00387">
    <property type="entry name" value="HATPase_c"/>
    <property type="match status" value="1"/>
</dbReference>
<dbReference type="InterPro" id="IPR003594">
    <property type="entry name" value="HATPase_dom"/>
</dbReference>
<evidence type="ECO:0000256" key="2">
    <source>
        <dbReference type="ARBA" id="ARBA00012438"/>
    </source>
</evidence>
<dbReference type="EC" id="2.7.13.3" evidence="2"/>
<dbReference type="InterPro" id="IPR005467">
    <property type="entry name" value="His_kinase_dom"/>
</dbReference>
<dbReference type="CDD" id="cd00082">
    <property type="entry name" value="HisKA"/>
    <property type="match status" value="1"/>
</dbReference>
<evidence type="ECO:0000313" key="5">
    <source>
        <dbReference type="Proteomes" id="UP000683559"/>
    </source>
</evidence>
<comment type="catalytic activity">
    <reaction evidence="1">
        <text>ATP + protein L-histidine = ADP + protein N-phospho-L-histidine.</text>
        <dbReference type="EC" id="2.7.13.3"/>
    </reaction>
</comment>
<evidence type="ECO:0000313" key="4">
    <source>
        <dbReference type="EMBL" id="QXE93099.1"/>
    </source>
</evidence>
<dbReference type="PANTHER" id="PTHR45569">
    <property type="entry name" value="SENSOR PROTEIN KDPD"/>
    <property type="match status" value="1"/>
</dbReference>
<dbReference type="CDD" id="cd00075">
    <property type="entry name" value="HATPase"/>
    <property type="match status" value="1"/>
</dbReference>
<dbReference type="InterPro" id="IPR003661">
    <property type="entry name" value="HisK_dim/P_dom"/>
</dbReference>
<organism evidence="4 5">
    <name type="scientific">Geomonas subterranea</name>
    <dbReference type="NCBI Taxonomy" id="2847989"/>
    <lineage>
        <taxon>Bacteria</taxon>
        <taxon>Pseudomonadati</taxon>
        <taxon>Thermodesulfobacteriota</taxon>
        <taxon>Desulfuromonadia</taxon>
        <taxon>Geobacterales</taxon>
        <taxon>Geobacteraceae</taxon>
        <taxon>Geomonas</taxon>
    </lineage>
</organism>
<dbReference type="SMART" id="SM00388">
    <property type="entry name" value="HisKA"/>
    <property type="match status" value="1"/>
</dbReference>
<dbReference type="EMBL" id="CP077683">
    <property type="protein sequence ID" value="QXE93099.1"/>
    <property type="molecule type" value="Genomic_DNA"/>
</dbReference>
<dbReference type="Pfam" id="PF02518">
    <property type="entry name" value="HATPase_c"/>
    <property type="match status" value="1"/>
</dbReference>